<evidence type="ECO:0000313" key="1">
    <source>
        <dbReference type="EMBL" id="GAF94758.1"/>
    </source>
</evidence>
<sequence length="57" mass="6447">NGDLSALVDRYMPQVETYAEMWGRCVGQPVKEIGLYFTKAGQYVSRSPRSRRIPPGD</sequence>
<protein>
    <submittedName>
        <fullName evidence="1">Uncharacterized protein</fullName>
    </submittedName>
</protein>
<proteinExistence type="predicted"/>
<feature type="non-terminal residue" evidence="1">
    <location>
        <position position="1"/>
    </location>
</feature>
<name>X0TMG8_9ZZZZ</name>
<accession>X0TMG8</accession>
<reference evidence="1" key="1">
    <citation type="journal article" date="2014" name="Front. Microbiol.">
        <title>High frequency of phylogenetically diverse reductive dehalogenase-homologous genes in deep subseafloor sedimentary metagenomes.</title>
        <authorList>
            <person name="Kawai M."/>
            <person name="Futagami T."/>
            <person name="Toyoda A."/>
            <person name="Takaki Y."/>
            <person name="Nishi S."/>
            <person name="Hori S."/>
            <person name="Arai W."/>
            <person name="Tsubouchi T."/>
            <person name="Morono Y."/>
            <person name="Uchiyama I."/>
            <person name="Ito T."/>
            <person name="Fujiyama A."/>
            <person name="Inagaki F."/>
            <person name="Takami H."/>
        </authorList>
    </citation>
    <scope>NUCLEOTIDE SEQUENCE</scope>
    <source>
        <strain evidence="1">Expedition CK06-06</strain>
    </source>
</reference>
<dbReference type="EMBL" id="BARS01015821">
    <property type="protein sequence ID" value="GAF94758.1"/>
    <property type="molecule type" value="Genomic_DNA"/>
</dbReference>
<gene>
    <name evidence="1" type="ORF">S01H1_26125</name>
</gene>
<comment type="caution">
    <text evidence="1">The sequence shown here is derived from an EMBL/GenBank/DDBJ whole genome shotgun (WGS) entry which is preliminary data.</text>
</comment>
<dbReference type="InterPro" id="IPR011604">
    <property type="entry name" value="PDDEXK-like_dom_sf"/>
</dbReference>
<dbReference type="AlphaFoldDB" id="X0TMG8"/>
<dbReference type="Gene3D" id="3.90.320.10">
    <property type="match status" value="1"/>
</dbReference>
<organism evidence="1">
    <name type="scientific">marine sediment metagenome</name>
    <dbReference type="NCBI Taxonomy" id="412755"/>
    <lineage>
        <taxon>unclassified sequences</taxon>
        <taxon>metagenomes</taxon>
        <taxon>ecological metagenomes</taxon>
    </lineage>
</organism>